<evidence type="ECO:0000313" key="3">
    <source>
        <dbReference type="Proteomes" id="UP000602905"/>
    </source>
</evidence>
<accession>A0A8H7LV50</accession>
<organism evidence="2 3">
    <name type="scientific">Rhizoctonia solani</name>
    <dbReference type="NCBI Taxonomy" id="456999"/>
    <lineage>
        <taxon>Eukaryota</taxon>
        <taxon>Fungi</taxon>
        <taxon>Dikarya</taxon>
        <taxon>Basidiomycota</taxon>
        <taxon>Agaricomycotina</taxon>
        <taxon>Agaricomycetes</taxon>
        <taxon>Cantharellales</taxon>
        <taxon>Ceratobasidiaceae</taxon>
        <taxon>Rhizoctonia</taxon>
    </lineage>
</organism>
<sequence length="97" mass="10792">MVFTERTIRLNDPDDKTMRWSYGQTLSLILLYPQLERALSVYKRKRMANKKSGLAPNMNATTDVVPVSGVSEPLTPTDAQDDSTATADRVTQGHHAT</sequence>
<name>A0A8H7LV50_9AGAM</name>
<dbReference type="AlphaFoldDB" id="A0A8H7LV50"/>
<evidence type="ECO:0000256" key="1">
    <source>
        <dbReference type="SAM" id="MobiDB-lite"/>
    </source>
</evidence>
<reference evidence="2" key="1">
    <citation type="submission" date="2020-09" db="EMBL/GenBank/DDBJ databases">
        <title>Comparative genome analyses of four rice-infecting Rhizoctonia solani isolates reveal extensive enrichment of homogalacturonan modification genes.</title>
        <authorList>
            <person name="Lee D.-Y."/>
            <person name="Jeon J."/>
            <person name="Kim K.-T."/>
            <person name="Cheong K."/>
            <person name="Song H."/>
            <person name="Choi G."/>
            <person name="Ko J."/>
            <person name="Opiyo S.O."/>
            <person name="Zuo S."/>
            <person name="Madhav S."/>
            <person name="Lee Y.-H."/>
            <person name="Wang G.-L."/>
        </authorList>
    </citation>
    <scope>NUCLEOTIDE SEQUENCE</scope>
    <source>
        <strain evidence="2">AG1-IA WGL</strain>
    </source>
</reference>
<feature type="compositionally biased region" description="Low complexity" evidence="1">
    <location>
        <begin position="75"/>
        <end position="88"/>
    </location>
</feature>
<gene>
    <name evidence="2" type="ORF">RHS03_03490</name>
</gene>
<dbReference type="Proteomes" id="UP000602905">
    <property type="component" value="Unassembled WGS sequence"/>
</dbReference>
<proteinExistence type="predicted"/>
<dbReference type="EMBL" id="JACYCD010000049">
    <property type="protein sequence ID" value="KAF8707664.1"/>
    <property type="molecule type" value="Genomic_DNA"/>
</dbReference>
<comment type="caution">
    <text evidence="2">The sequence shown here is derived from an EMBL/GenBank/DDBJ whole genome shotgun (WGS) entry which is preliminary data.</text>
</comment>
<evidence type="ECO:0000313" key="2">
    <source>
        <dbReference type="EMBL" id="KAF8707664.1"/>
    </source>
</evidence>
<protein>
    <submittedName>
        <fullName evidence="2">Uncharacterized protein</fullName>
    </submittedName>
</protein>
<feature type="region of interest" description="Disordered" evidence="1">
    <location>
        <begin position="49"/>
        <end position="97"/>
    </location>
</feature>
<feature type="non-terminal residue" evidence="2">
    <location>
        <position position="1"/>
    </location>
</feature>